<dbReference type="InterPro" id="IPR050445">
    <property type="entry name" value="Bact_polysacc_biosynth/exp"/>
</dbReference>
<evidence type="ECO:0000256" key="1">
    <source>
        <dbReference type="SAM" id="Coils"/>
    </source>
</evidence>
<protein>
    <submittedName>
        <fullName evidence="4">Capsular polysaccharide transport system permease protein</fullName>
    </submittedName>
</protein>
<keyword evidence="3" id="KW-1133">Transmembrane helix</keyword>
<evidence type="ECO:0000256" key="3">
    <source>
        <dbReference type="SAM" id="Phobius"/>
    </source>
</evidence>
<dbReference type="GO" id="GO:0005886">
    <property type="term" value="C:plasma membrane"/>
    <property type="evidence" value="ECO:0007669"/>
    <property type="project" value="TreeGrafter"/>
</dbReference>
<evidence type="ECO:0000313" key="4">
    <source>
        <dbReference type="EMBL" id="SEK46349.1"/>
    </source>
</evidence>
<keyword evidence="5" id="KW-1185">Reference proteome</keyword>
<gene>
    <name evidence="4" type="ORF">SAMN04488526_0632</name>
</gene>
<dbReference type="AlphaFoldDB" id="A0A1H7H7X0"/>
<dbReference type="Proteomes" id="UP000199283">
    <property type="component" value="Unassembled WGS sequence"/>
</dbReference>
<feature type="transmembrane region" description="Helical" evidence="3">
    <location>
        <begin position="384"/>
        <end position="408"/>
    </location>
</feature>
<feature type="coiled-coil region" evidence="1">
    <location>
        <begin position="226"/>
        <end position="311"/>
    </location>
</feature>
<sequence length="415" mass="46164">MNTQADGPTATLKKPRSKRQRALEQKRLREKQIEAAILPPAEPARVRGRHWAMVLGFVLVVCLPVVIAGWYLTARAADQFASFAGFTVRQATQTAPAVEILGGLTDISGTSTADTDILYNFLFSQELVRAVDDRIDLRAMWSLPRNDPVFAFDPDGTIEDLVHYWRRMTTVSYDSGTGLLEVRVLAFTAENAQRINQTLFEISTETVNDLNAVARSDATRYAAEDLQNALDRLKDARTTLTAFRNDNRLVDPNSAIQGQVGILNTLQAQLAEALIELDLLGETTRNSDPRVTQARRKIEVIRTRIEDERNTLGFNDNTGEASAFATIVGEYEGLIVDLEFAEQSYTSALSTYDSAVADANRQSRYLAAYLGPTIAERAEYPRRVVLLGLLALFLVLGWALLVLGYYSLKDRQARL</sequence>
<evidence type="ECO:0000256" key="2">
    <source>
        <dbReference type="SAM" id="MobiDB-lite"/>
    </source>
</evidence>
<dbReference type="RefSeq" id="WP_092759674.1">
    <property type="nucleotide sequence ID" value="NZ_FNZQ01000001.1"/>
</dbReference>
<keyword evidence="3" id="KW-0812">Transmembrane</keyword>
<keyword evidence="1" id="KW-0175">Coiled coil</keyword>
<name>A0A1H7H7X0_9RHOB</name>
<dbReference type="PANTHER" id="PTHR32309:SF13">
    <property type="entry name" value="FERRIC ENTEROBACTIN TRANSPORT PROTEIN FEPE"/>
    <property type="match status" value="1"/>
</dbReference>
<reference evidence="4 5" key="1">
    <citation type="submission" date="2016-10" db="EMBL/GenBank/DDBJ databases">
        <authorList>
            <person name="de Groot N.N."/>
        </authorList>
    </citation>
    <scope>NUCLEOTIDE SEQUENCE [LARGE SCALE GENOMIC DNA]</scope>
    <source>
        <strain evidence="4 5">DSM 14858</strain>
    </source>
</reference>
<evidence type="ECO:0000313" key="5">
    <source>
        <dbReference type="Proteomes" id="UP000199283"/>
    </source>
</evidence>
<dbReference type="EMBL" id="FNZQ01000001">
    <property type="protein sequence ID" value="SEK46349.1"/>
    <property type="molecule type" value="Genomic_DNA"/>
</dbReference>
<keyword evidence="3" id="KW-0472">Membrane</keyword>
<dbReference type="PANTHER" id="PTHR32309">
    <property type="entry name" value="TYROSINE-PROTEIN KINASE"/>
    <property type="match status" value="1"/>
</dbReference>
<feature type="region of interest" description="Disordered" evidence="2">
    <location>
        <begin position="1"/>
        <end position="20"/>
    </location>
</feature>
<accession>A0A1H7H7X0</accession>
<dbReference type="GO" id="GO:0004713">
    <property type="term" value="F:protein tyrosine kinase activity"/>
    <property type="evidence" value="ECO:0007669"/>
    <property type="project" value="TreeGrafter"/>
</dbReference>
<dbReference type="STRING" id="188906.SAMN04488526_0632"/>
<proteinExistence type="predicted"/>
<feature type="transmembrane region" description="Helical" evidence="3">
    <location>
        <begin position="51"/>
        <end position="72"/>
    </location>
</feature>
<dbReference type="OrthoDB" id="7800844at2"/>
<organism evidence="4 5">
    <name type="scientific">Jannaschia helgolandensis</name>
    <dbReference type="NCBI Taxonomy" id="188906"/>
    <lineage>
        <taxon>Bacteria</taxon>
        <taxon>Pseudomonadati</taxon>
        <taxon>Pseudomonadota</taxon>
        <taxon>Alphaproteobacteria</taxon>
        <taxon>Rhodobacterales</taxon>
        <taxon>Roseobacteraceae</taxon>
        <taxon>Jannaschia</taxon>
    </lineage>
</organism>